<evidence type="ECO:0000313" key="9">
    <source>
        <dbReference type="Proteomes" id="UP000631034"/>
    </source>
</evidence>
<dbReference type="GO" id="GO:0004175">
    <property type="term" value="F:endopeptidase activity"/>
    <property type="evidence" value="ECO:0007669"/>
    <property type="project" value="TreeGrafter"/>
</dbReference>
<dbReference type="SMART" id="SM00245">
    <property type="entry name" value="TSPc"/>
    <property type="match status" value="1"/>
</dbReference>
<gene>
    <name evidence="8" type="ORF">IHV25_09920</name>
</gene>
<organism evidence="8 9">
    <name type="scientific">Phaeovibrio sulfidiphilus</name>
    <dbReference type="NCBI Taxonomy" id="1220600"/>
    <lineage>
        <taxon>Bacteria</taxon>
        <taxon>Pseudomonadati</taxon>
        <taxon>Pseudomonadota</taxon>
        <taxon>Alphaproteobacteria</taxon>
        <taxon>Rhodospirillales</taxon>
        <taxon>Rhodospirillaceae</taxon>
        <taxon>Phaeovibrio</taxon>
    </lineage>
</organism>
<dbReference type="GO" id="GO:0008236">
    <property type="term" value="F:serine-type peptidase activity"/>
    <property type="evidence" value="ECO:0007669"/>
    <property type="project" value="UniProtKB-KW"/>
</dbReference>
<dbReference type="InterPro" id="IPR041489">
    <property type="entry name" value="PDZ_6"/>
</dbReference>
<dbReference type="PROSITE" id="PS50106">
    <property type="entry name" value="PDZ"/>
    <property type="match status" value="1"/>
</dbReference>
<feature type="chain" id="PRO_5035238497" evidence="6">
    <location>
        <begin position="26"/>
        <end position="546"/>
    </location>
</feature>
<dbReference type="PANTHER" id="PTHR32060">
    <property type="entry name" value="TAIL-SPECIFIC PROTEASE"/>
    <property type="match status" value="1"/>
</dbReference>
<dbReference type="SUPFAM" id="SSF50156">
    <property type="entry name" value="PDZ domain-like"/>
    <property type="match status" value="1"/>
</dbReference>
<keyword evidence="2" id="KW-0645">Protease</keyword>
<feature type="domain" description="PDZ" evidence="7">
    <location>
        <begin position="180"/>
        <end position="248"/>
    </location>
</feature>
<dbReference type="EMBL" id="JACZHT010000009">
    <property type="protein sequence ID" value="MBE1237958.1"/>
    <property type="molecule type" value="Genomic_DNA"/>
</dbReference>
<reference evidence="8" key="1">
    <citation type="submission" date="2020-10" db="EMBL/GenBank/DDBJ databases">
        <title>Genome sequence of the unusual species of purple photosynthetic bacteria, Phaeovibrio sulfidiphilus DSM 23193, type strain.</title>
        <authorList>
            <person name="Kyndt J.A."/>
            <person name="Meyer T.E."/>
        </authorList>
    </citation>
    <scope>NUCLEOTIDE SEQUENCE</scope>
    <source>
        <strain evidence="8">DSM 23193</strain>
    </source>
</reference>
<proteinExistence type="inferred from homology"/>
<dbReference type="AlphaFoldDB" id="A0A8J6Z1B7"/>
<dbReference type="SUPFAM" id="SSF52096">
    <property type="entry name" value="ClpP/crotonase"/>
    <property type="match status" value="1"/>
</dbReference>
<dbReference type="GO" id="GO:0006508">
    <property type="term" value="P:proteolysis"/>
    <property type="evidence" value="ECO:0007669"/>
    <property type="project" value="UniProtKB-KW"/>
</dbReference>
<accession>A0A8J6Z1B7</accession>
<dbReference type="PANTHER" id="PTHR32060:SF22">
    <property type="entry name" value="CARBOXYL-TERMINAL-PROCESSING PEPTIDASE 3, CHLOROPLASTIC"/>
    <property type="match status" value="1"/>
</dbReference>
<keyword evidence="4" id="KW-0720">Serine protease</keyword>
<dbReference type="Gene3D" id="3.90.226.10">
    <property type="entry name" value="2-enoyl-CoA Hydratase, Chain A, domain 1"/>
    <property type="match status" value="1"/>
</dbReference>
<evidence type="ECO:0000256" key="2">
    <source>
        <dbReference type="ARBA" id="ARBA00022670"/>
    </source>
</evidence>
<dbReference type="InterPro" id="IPR029045">
    <property type="entry name" value="ClpP/crotonase-like_dom_sf"/>
</dbReference>
<feature type="signal peptide" evidence="6">
    <location>
        <begin position="1"/>
        <end position="25"/>
    </location>
</feature>
<keyword evidence="3" id="KW-0378">Hydrolase</keyword>
<evidence type="ECO:0000256" key="4">
    <source>
        <dbReference type="ARBA" id="ARBA00022825"/>
    </source>
</evidence>
<keyword evidence="9" id="KW-1185">Reference proteome</keyword>
<sequence length="546" mass="57580">MISALHFLRRSSGPLVLLCAALAFQLSGCTGTGSGSGPGAPGGPDGAPAAGTPFSLSEARDVFRTGLRAIDERYIEAVDLEALSCAGLEGLKTLDRTLDARCEHGDLVLTRTDQPFWQAPLPVGQDATSWANLIADGLQATSDTDPAGPGQTEPEKYYKAVFNALLARLDTFSRYASPQEARMSRGQKTPRAGIGLTFDVSNGGARVIRVYPDTPAANAGLTAGDVLLMVDGQSLAPLTKPRIKDLLEGEAETPVTLYYRPAGGGALRTVILPRTVTSLPTVDVRYEDGMAVLTIPGFSQNTTTAVAQAIATTFRALPGQPIRGFVLDLRGNPGGLLDQAVALSDLFMESGPIVSTRGRHPDARQFYSARPGDLLSGAPLVVLIDGDSASSAEIVAAALQDSGRAVVIGTASYGKGTVQTLVPLPDGGEIFLTWSRYYSPSGYVPDGLGVLPTLCTSGHENTADAALILDEARDHPDRATAEGLRWRASVPGDKGTRRALRELCPPEPHAMSRVELLLARTLLDDPWLYRSLLRPDTGAHHSALAP</sequence>
<evidence type="ECO:0000256" key="5">
    <source>
        <dbReference type="SAM" id="MobiDB-lite"/>
    </source>
</evidence>
<protein>
    <submittedName>
        <fullName evidence="8">S41 family peptidase</fullName>
    </submittedName>
</protein>
<dbReference type="CDD" id="cd07560">
    <property type="entry name" value="Peptidase_S41_CPP"/>
    <property type="match status" value="1"/>
</dbReference>
<dbReference type="SMART" id="SM00228">
    <property type="entry name" value="PDZ"/>
    <property type="match status" value="1"/>
</dbReference>
<dbReference type="InterPro" id="IPR001478">
    <property type="entry name" value="PDZ"/>
</dbReference>
<dbReference type="Proteomes" id="UP000631034">
    <property type="component" value="Unassembled WGS sequence"/>
</dbReference>
<dbReference type="Pfam" id="PF03572">
    <property type="entry name" value="Peptidase_S41"/>
    <property type="match status" value="1"/>
</dbReference>
<dbReference type="RefSeq" id="WP_192534973.1">
    <property type="nucleotide sequence ID" value="NZ_JACZHT010000009.1"/>
</dbReference>
<dbReference type="InterPro" id="IPR036034">
    <property type="entry name" value="PDZ_sf"/>
</dbReference>
<keyword evidence="6" id="KW-0732">Signal</keyword>
<dbReference type="Gene3D" id="3.30.750.44">
    <property type="match status" value="1"/>
</dbReference>
<comment type="similarity">
    <text evidence="1">Belongs to the peptidase S41A family.</text>
</comment>
<evidence type="ECO:0000256" key="3">
    <source>
        <dbReference type="ARBA" id="ARBA00022801"/>
    </source>
</evidence>
<dbReference type="InterPro" id="IPR004447">
    <property type="entry name" value="Peptidase_S41A"/>
</dbReference>
<evidence type="ECO:0000259" key="7">
    <source>
        <dbReference type="PROSITE" id="PS50106"/>
    </source>
</evidence>
<dbReference type="InterPro" id="IPR005151">
    <property type="entry name" value="Tail-specific_protease"/>
</dbReference>
<evidence type="ECO:0000256" key="1">
    <source>
        <dbReference type="ARBA" id="ARBA00009179"/>
    </source>
</evidence>
<feature type="region of interest" description="Disordered" evidence="5">
    <location>
        <begin position="33"/>
        <end position="53"/>
    </location>
</feature>
<dbReference type="Pfam" id="PF17820">
    <property type="entry name" value="PDZ_6"/>
    <property type="match status" value="1"/>
</dbReference>
<dbReference type="Gene3D" id="2.30.42.10">
    <property type="match status" value="1"/>
</dbReference>
<feature type="compositionally biased region" description="Gly residues" evidence="5">
    <location>
        <begin position="33"/>
        <end position="45"/>
    </location>
</feature>
<evidence type="ECO:0000256" key="6">
    <source>
        <dbReference type="SAM" id="SignalP"/>
    </source>
</evidence>
<comment type="caution">
    <text evidence="8">The sequence shown here is derived from an EMBL/GenBank/DDBJ whole genome shotgun (WGS) entry which is preliminary data.</text>
</comment>
<name>A0A8J6Z1B7_9PROT</name>
<evidence type="ECO:0000313" key="8">
    <source>
        <dbReference type="EMBL" id="MBE1237958.1"/>
    </source>
</evidence>